<dbReference type="OrthoDB" id="5562276at2"/>
<evidence type="ECO:0000313" key="3">
    <source>
        <dbReference type="Proteomes" id="UP000189177"/>
    </source>
</evidence>
<dbReference type="PANTHER" id="PTHR34611:SF2">
    <property type="entry name" value="INACTIVE RECOMBINATION-PROMOTING NUCLEASE-LIKE PROTEIN RPNE-RELATED"/>
    <property type="match status" value="1"/>
</dbReference>
<proteinExistence type="predicted"/>
<protein>
    <submittedName>
        <fullName evidence="2">Transposase</fullName>
    </submittedName>
</protein>
<evidence type="ECO:0000259" key="1">
    <source>
        <dbReference type="Pfam" id="PF04754"/>
    </source>
</evidence>
<dbReference type="STRING" id="252474.B1A74_01190"/>
<dbReference type="InterPro" id="IPR006842">
    <property type="entry name" value="Transposase_31"/>
</dbReference>
<sequence length="344" mass="40283">MGQDKDAAGRARGHDYGYKLLFSHPEMLADLIRGYVREPWVERLDFSTLSRVSDGYVSEDLREREDDMVWRVRWAGDGQWLYVYLLLEFQSSPERFMALRLMTYLGLLYEDLRKGAQLTASGRLPPVLPVVLYSGSRRWQAPEEVAELIETVPGGLERYRPQLRYLLLDESRFRDDGLPEVRNLAAALFALENSRRPEDMERVLERLVAWLRRPEQTGLRRSFTVWIKRVLLPARVPGVDLEQVADLQEVRSMLAERVEEWTRDWKQQGIEEGRREGRELGREEGREEGRKEGEEAVLLRLVEMRFGAEVAETYRARIEQADSETLLRWSERILTAKRPEDLFA</sequence>
<name>A0A1V3A1R9_9GAMM</name>
<reference evidence="2 3" key="1">
    <citation type="submission" date="2017-02" db="EMBL/GenBank/DDBJ databases">
        <title>Genomic diversity within the haloalkaliphilic genus Thioalkalivibrio.</title>
        <authorList>
            <person name="Ahn A.-C."/>
            <person name="Meier-Kolthoff J."/>
            <person name="Overmars L."/>
            <person name="Richter M."/>
            <person name="Woyke T."/>
            <person name="Sorokin D.Y."/>
            <person name="Muyzer G."/>
        </authorList>
    </citation>
    <scope>NUCLEOTIDE SEQUENCE [LARGE SCALE GENOMIC DNA]</scope>
    <source>
        <strain evidence="2 3">HL17</strain>
    </source>
</reference>
<dbReference type="EMBL" id="MUZR01000004">
    <property type="protein sequence ID" value="OOC11266.1"/>
    <property type="molecule type" value="Genomic_DNA"/>
</dbReference>
<feature type="domain" description="Transposase (putative) YhgA-like" evidence="1">
    <location>
        <begin position="14"/>
        <end position="216"/>
    </location>
</feature>
<accession>A0A1V3A1R9</accession>
<dbReference type="PANTHER" id="PTHR34611">
    <property type="match status" value="1"/>
</dbReference>
<organism evidence="2 3">
    <name type="scientific">Thioalkalivibrio halophilus</name>
    <dbReference type="NCBI Taxonomy" id="252474"/>
    <lineage>
        <taxon>Bacteria</taxon>
        <taxon>Pseudomonadati</taxon>
        <taxon>Pseudomonadota</taxon>
        <taxon>Gammaproteobacteria</taxon>
        <taxon>Chromatiales</taxon>
        <taxon>Ectothiorhodospiraceae</taxon>
        <taxon>Thioalkalivibrio</taxon>
    </lineage>
</organism>
<dbReference type="InterPro" id="IPR051699">
    <property type="entry name" value="Rpn/YhgA-like_nuclease"/>
</dbReference>
<dbReference type="Pfam" id="PF04754">
    <property type="entry name" value="Transposase_31"/>
    <property type="match status" value="1"/>
</dbReference>
<keyword evidence="3" id="KW-1185">Reference proteome</keyword>
<comment type="caution">
    <text evidence="2">The sequence shown here is derived from an EMBL/GenBank/DDBJ whole genome shotgun (WGS) entry which is preliminary data.</text>
</comment>
<dbReference type="AlphaFoldDB" id="A0A1V3A1R9"/>
<evidence type="ECO:0000313" key="2">
    <source>
        <dbReference type="EMBL" id="OOC11266.1"/>
    </source>
</evidence>
<gene>
    <name evidence="2" type="ORF">B1A74_01190</name>
</gene>
<dbReference type="RefSeq" id="WP_077243536.1">
    <property type="nucleotide sequence ID" value="NZ_MUZR01000004.1"/>
</dbReference>
<dbReference type="Proteomes" id="UP000189177">
    <property type="component" value="Unassembled WGS sequence"/>
</dbReference>